<feature type="domain" description="4Fe-4S ferredoxin-type" evidence="5">
    <location>
        <begin position="204"/>
        <end position="234"/>
    </location>
</feature>
<dbReference type="InterPro" id="IPR009051">
    <property type="entry name" value="Helical_ferredxn"/>
</dbReference>
<sequence length="323" mass="35610">MSDNMREINAKLTQEMGDLARDLLASGEVKGVFGWTKGSRWYLTPPVFITKPEEADQLCYDEFAVNNLTGLLLDFRDSQDKIAIFVKGCDSRGIVRLVQDNQLKRENVLVIGVPCPGMGDKGAVTDHRQAQELPLLAKCLECRYPNPVLADRTIGGVTVTTEPSAAPSGATAEAAKGRGVGSKQADRFAQVEAIEKMSPDERSAFWQAQNEKCIRCYACRNICPACNCRECIFDSDKKNWVNKAATPTDNAFFGITRAMHVAGRCVECGECERVCPMDIPIMAMNRKLIGDLNELFGPYDAGVKPEEKPPLGAFKLDDPEEFM</sequence>
<accession>A0A845KYF0</accession>
<evidence type="ECO:0000256" key="2">
    <source>
        <dbReference type="ARBA" id="ARBA00023004"/>
    </source>
</evidence>
<dbReference type="AlphaFoldDB" id="A0A845KYF0"/>
<keyword evidence="3" id="KW-0411">Iron-sulfur</keyword>
<evidence type="ECO:0000256" key="3">
    <source>
        <dbReference type="ARBA" id="ARBA00023014"/>
    </source>
</evidence>
<dbReference type="GO" id="GO:0046872">
    <property type="term" value="F:metal ion binding"/>
    <property type="evidence" value="ECO:0007669"/>
    <property type="project" value="UniProtKB-KW"/>
</dbReference>
<dbReference type="InterPro" id="IPR017900">
    <property type="entry name" value="4Fe4S_Fe_S_CS"/>
</dbReference>
<gene>
    <name evidence="6" type="ORF">GTO91_04080</name>
</gene>
<dbReference type="Pfam" id="PF13183">
    <property type="entry name" value="Fer4_8"/>
    <property type="match status" value="1"/>
</dbReference>
<reference evidence="6 7" key="1">
    <citation type="submission" date="2020-01" db="EMBL/GenBank/DDBJ databases">
        <title>Whole-genome sequence of Heliobacterium undosum DSM 13378.</title>
        <authorList>
            <person name="Kyndt J.A."/>
            <person name="Meyer T.E."/>
        </authorList>
    </citation>
    <scope>NUCLEOTIDE SEQUENCE [LARGE SCALE GENOMIC DNA]</scope>
    <source>
        <strain evidence="6 7">DSM 13378</strain>
    </source>
</reference>
<organism evidence="6 7">
    <name type="scientific">Heliomicrobium undosum</name>
    <dbReference type="NCBI Taxonomy" id="121734"/>
    <lineage>
        <taxon>Bacteria</taxon>
        <taxon>Bacillati</taxon>
        <taxon>Bacillota</taxon>
        <taxon>Clostridia</taxon>
        <taxon>Eubacteriales</taxon>
        <taxon>Heliobacteriaceae</taxon>
        <taxon>Heliomicrobium</taxon>
    </lineage>
</organism>
<evidence type="ECO:0000313" key="6">
    <source>
        <dbReference type="EMBL" id="MZP28887.1"/>
    </source>
</evidence>
<keyword evidence="2" id="KW-0408">Iron</keyword>
<dbReference type="Proteomes" id="UP000463470">
    <property type="component" value="Unassembled WGS sequence"/>
</dbReference>
<feature type="compositionally biased region" description="Low complexity" evidence="4">
    <location>
        <begin position="161"/>
        <end position="174"/>
    </location>
</feature>
<comment type="caution">
    <text evidence="6">The sequence shown here is derived from an EMBL/GenBank/DDBJ whole genome shotgun (WGS) entry which is preliminary data.</text>
</comment>
<evidence type="ECO:0000256" key="4">
    <source>
        <dbReference type="SAM" id="MobiDB-lite"/>
    </source>
</evidence>
<dbReference type="GO" id="GO:0051536">
    <property type="term" value="F:iron-sulfur cluster binding"/>
    <property type="evidence" value="ECO:0007669"/>
    <property type="project" value="UniProtKB-KW"/>
</dbReference>
<name>A0A845KYF0_9FIRM</name>
<evidence type="ECO:0000313" key="7">
    <source>
        <dbReference type="Proteomes" id="UP000463470"/>
    </source>
</evidence>
<dbReference type="OrthoDB" id="9773828at2"/>
<dbReference type="SUPFAM" id="SSF46548">
    <property type="entry name" value="alpha-helical ferredoxin"/>
    <property type="match status" value="1"/>
</dbReference>
<feature type="domain" description="4Fe-4S ferredoxin-type" evidence="5">
    <location>
        <begin position="256"/>
        <end position="285"/>
    </location>
</feature>
<keyword evidence="1" id="KW-0479">Metal-binding</keyword>
<keyword evidence="7" id="KW-1185">Reference proteome</keyword>
<feature type="region of interest" description="Disordered" evidence="4">
    <location>
        <begin position="160"/>
        <end position="183"/>
    </location>
</feature>
<dbReference type="Gene3D" id="1.10.1060.10">
    <property type="entry name" value="Alpha-helical ferredoxin"/>
    <property type="match status" value="1"/>
</dbReference>
<evidence type="ECO:0000256" key="1">
    <source>
        <dbReference type="ARBA" id="ARBA00022723"/>
    </source>
</evidence>
<proteinExistence type="predicted"/>
<dbReference type="EMBL" id="WXEY01000003">
    <property type="protein sequence ID" value="MZP28887.1"/>
    <property type="molecule type" value="Genomic_DNA"/>
</dbReference>
<protein>
    <submittedName>
        <fullName evidence="6">4Fe-4S ferredoxin</fullName>
    </submittedName>
</protein>
<dbReference type="PROSITE" id="PS00198">
    <property type="entry name" value="4FE4S_FER_1"/>
    <property type="match status" value="1"/>
</dbReference>
<dbReference type="PROSITE" id="PS51379">
    <property type="entry name" value="4FE4S_FER_2"/>
    <property type="match status" value="2"/>
</dbReference>
<dbReference type="InterPro" id="IPR017896">
    <property type="entry name" value="4Fe4S_Fe-S-bd"/>
</dbReference>
<evidence type="ECO:0000259" key="5">
    <source>
        <dbReference type="PROSITE" id="PS51379"/>
    </source>
</evidence>